<dbReference type="Proteomes" id="UP001230220">
    <property type="component" value="Unassembled WGS sequence"/>
</dbReference>
<dbReference type="EMBL" id="JAUSUR010000001">
    <property type="protein sequence ID" value="MDQ0360325.1"/>
    <property type="molecule type" value="Genomic_DNA"/>
</dbReference>
<dbReference type="InterPro" id="IPR007627">
    <property type="entry name" value="RNA_pol_sigma70_r2"/>
</dbReference>
<dbReference type="RefSeq" id="WP_307406141.1">
    <property type="nucleotide sequence ID" value="NZ_JAUSUR010000001.1"/>
</dbReference>
<dbReference type="Gene3D" id="1.10.10.10">
    <property type="entry name" value="Winged helix-like DNA-binding domain superfamily/Winged helix DNA-binding domain"/>
    <property type="match status" value="1"/>
</dbReference>
<organism evidence="7 8">
    <name type="scientific">Breznakia pachnodae</name>
    <dbReference type="NCBI Taxonomy" id="265178"/>
    <lineage>
        <taxon>Bacteria</taxon>
        <taxon>Bacillati</taxon>
        <taxon>Bacillota</taxon>
        <taxon>Erysipelotrichia</taxon>
        <taxon>Erysipelotrichales</taxon>
        <taxon>Erysipelotrichaceae</taxon>
        <taxon>Breznakia</taxon>
    </lineage>
</organism>
<comment type="similarity">
    <text evidence="1">Belongs to the sigma-70 factor family. ECF subfamily.</text>
</comment>
<evidence type="ECO:0000256" key="3">
    <source>
        <dbReference type="ARBA" id="ARBA00023082"/>
    </source>
</evidence>
<evidence type="ECO:0000256" key="1">
    <source>
        <dbReference type="ARBA" id="ARBA00010641"/>
    </source>
</evidence>
<evidence type="ECO:0000259" key="5">
    <source>
        <dbReference type="Pfam" id="PF04542"/>
    </source>
</evidence>
<keyword evidence="2" id="KW-0805">Transcription regulation</keyword>
<accession>A0ABU0E0D5</accession>
<keyword evidence="4" id="KW-0804">Transcription</keyword>
<reference evidence="7 8" key="1">
    <citation type="submission" date="2023-07" db="EMBL/GenBank/DDBJ databases">
        <title>Genomic Encyclopedia of Type Strains, Phase IV (KMG-IV): sequencing the most valuable type-strain genomes for metagenomic binning, comparative biology and taxonomic classification.</title>
        <authorList>
            <person name="Goeker M."/>
        </authorList>
    </citation>
    <scope>NUCLEOTIDE SEQUENCE [LARGE SCALE GENOMIC DNA]</scope>
    <source>
        <strain evidence="7 8">DSM 16784</strain>
    </source>
</reference>
<keyword evidence="8" id="KW-1185">Reference proteome</keyword>
<gene>
    <name evidence="7" type="ORF">J2S15_001056</name>
</gene>
<feature type="domain" description="RNA polymerase sigma-70 region 2" evidence="5">
    <location>
        <begin position="26"/>
        <end position="92"/>
    </location>
</feature>
<evidence type="ECO:0000259" key="6">
    <source>
        <dbReference type="Pfam" id="PF08281"/>
    </source>
</evidence>
<evidence type="ECO:0000313" key="7">
    <source>
        <dbReference type="EMBL" id="MDQ0360325.1"/>
    </source>
</evidence>
<evidence type="ECO:0000313" key="8">
    <source>
        <dbReference type="Proteomes" id="UP001230220"/>
    </source>
</evidence>
<dbReference type="InterPro" id="IPR039425">
    <property type="entry name" value="RNA_pol_sigma-70-like"/>
</dbReference>
<comment type="caution">
    <text evidence="7">The sequence shown here is derived from an EMBL/GenBank/DDBJ whole genome shotgun (WGS) entry which is preliminary data.</text>
</comment>
<dbReference type="InterPro" id="IPR013324">
    <property type="entry name" value="RNA_pol_sigma_r3/r4-like"/>
</dbReference>
<dbReference type="InterPro" id="IPR013325">
    <property type="entry name" value="RNA_pol_sigma_r2"/>
</dbReference>
<keyword evidence="3" id="KW-0731">Sigma factor</keyword>
<dbReference type="InterPro" id="IPR013249">
    <property type="entry name" value="RNA_pol_sigma70_r4_t2"/>
</dbReference>
<dbReference type="Pfam" id="PF04542">
    <property type="entry name" value="Sigma70_r2"/>
    <property type="match status" value="1"/>
</dbReference>
<proteinExistence type="inferred from homology"/>
<dbReference type="SUPFAM" id="SSF88659">
    <property type="entry name" value="Sigma3 and sigma4 domains of RNA polymerase sigma factors"/>
    <property type="match status" value="1"/>
</dbReference>
<protein>
    <submittedName>
        <fullName evidence="7">RNA polymerase sigma factor (Sigma-70 family)</fullName>
    </submittedName>
</protein>
<dbReference type="PANTHER" id="PTHR43133">
    <property type="entry name" value="RNA POLYMERASE ECF-TYPE SIGMA FACTO"/>
    <property type="match status" value="1"/>
</dbReference>
<dbReference type="CDD" id="cd06171">
    <property type="entry name" value="Sigma70_r4"/>
    <property type="match status" value="1"/>
</dbReference>
<evidence type="ECO:0000256" key="4">
    <source>
        <dbReference type="ARBA" id="ARBA00023163"/>
    </source>
</evidence>
<dbReference type="SUPFAM" id="SSF88946">
    <property type="entry name" value="Sigma2 domain of RNA polymerase sigma factors"/>
    <property type="match status" value="1"/>
</dbReference>
<dbReference type="PANTHER" id="PTHR43133:SF51">
    <property type="entry name" value="RNA POLYMERASE SIGMA FACTOR"/>
    <property type="match status" value="1"/>
</dbReference>
<name>A0ABU0E0D5_9FIRM</name>
<sequence length="436" mass="49907">MSKLQETSEDIILKAIHGDEDAFSQIYRTYSNRVYFMAIQYFRNEDTAKDIVQEVFIKVYRQINKLQAPKAFSSWLHVITYRECHNYNRRKSNIFELGDEDKIEDFPNTAEVDVISKIENERIKNEIMDILDDLSIPLKSVAMLRFFEDLKLQEIADILDIPKNTVSSRLIRIRRVLSTELQKKGINSTYGVIVVSPVVLFEAYKMLYQQTKMNQALSNDILYAILPAGADIAGGISLLSKWIIGVVTTGVVFGGIALWNTQPQQEEEKKPKVEEVEEVSKPSKEPELAEITSISYDDAWRNQPIQLAIETSNDNYERITINDIETTQVVNNGTYMVKLIKDDAVIDEEVIQISNVDLHSPTATSEKDDEYYYLYLSDDKSGVNANQITYYVNGTASNDYTYDASRNVMIVKNDNVSRHDIYISDYAGNILTIEIE</sequence>
<dbReference type="NCBIfam" id="TIGR02937">
    <property type="entry name" value="sigma70-ECF"/>
    <property type="match status" value="1"/>
</dbReference>
<feature type="domain" description="RNA polymerase sigma factor 70 region 4 type 2" evidence="6">
    <location>
        <begin position="125"/>
        <end position="175"/>
    </location>
</feature>
<evidence type="ECO:0000256" key="2">
    <source>
        <dbReference type="ARBA" id="ARBA00023015"/>
    </source>
</evidence>
<dbReference type="Gene3D" id="1.10.1740.10">
    <property type="match status" value="1"/>
</dbReference>
<dbReference type="Pfam" id="PF08281">
    <property type="entry name" value="Sigma70_r4_2"/>
    <property type="match status" value="1"/>
</dbReference>
<dbReference type="InterPro" id="IPR014284">
    <property type="entry name" value="RNA_pol_sigma-70_dom"/>
</dbReference>
<dbReference type="InterPro" id="IPR036388">
    <property type="entry name" value="WH-like_DNA-bd_sf"/>
</dbReference>